<evidence type="ECO:0000313" key="3">
    <source>
        <dbReference type="Proteomes" id="UP001174691"/>
    </source>
</evidence>
<dbReference type="GO" id="GO:0005730">
    <property type="term" value="C:nucleolus"/>
    <property type="evidence" value="ECO:0007669"/>
    <property type="project" value="TreeGrafter"/>
</dbReference>
<dbReference type="InterPro" id="IPR052609">
    <property type="entry name" value="Ribosome_Biogenesis_Reg"/>
</dbReference>
<comment type="caution">
    <text evidence="2">The sequence shown here is derived from an EMBL/GenBank/DDBJ whole genome shotgun (WGS) entry which is preliminary data.</text>
</comment>
<dbReference type="PANTHER" id="PTHR15682:SF2">
    <property type="entry name" value="UNHEALTHY RIBOSOME BIOGENESIS PROTEIN 2 HOMOLOG"/>
    <property type="match status" value="1"/>
</dbReference>
<dbReference type="Proteomes" id="UP001174691">
    <property type="component" value="Unassembled WGS sequence"/>
</dbReference>
<dbReference type="EMBL" id="JANBVN010000079">
    <property type="protein sequence ID" value="KAJ9149577.1"/>
    <property type="molecule type" value="Genomic_DNA"/>
</dbReference>
<sequence>MADQQHQPGELALVKAVRGLDQGGSEAIPDKLDQIWKILSIYAGGKFHAAEEMLVRWLLKNMNGSSEDAQKLRRYPLTWRILGKVFSSIPLFSLAKSLADRRFVHVLQSALKDASEPKGEAGTKKQSEDMEMEDDARIVEDAEMVGADFDQARPRKKQRAEKLQFDLESQSRIGGCLCTAEALFGAVRLLLARVQSSSTTDGKRHNHMGAEHIKSLFCSPASEIKDMVVPALKICQLAVHNDDAFEDFDGQESWISTIRNVWDLHLQGEDDALQVATHFSPDVISALAAGFARSRNTSGFVKIWFQYLAAAEPDASDIAEGSQYWIWYNDALRQSIAESLEKTMTAKQILSLVDWLDSQADKPAENAAVILIVEALSKGITQDDVTDSVGMRLFEIVSKRSLPLPANNAALACKWTVARRSLQWATIEQCHEIWTALVTDLRDTLTMGSVTEKHVFEAFKFAAAAWVANHPGGKHEDEAANLTLSALSQLDDTAMFLPDDCEEHRVIRYLTDMSGDRSLLHHDYCPPLLSMIIERGEGDILKILKSALNFKIGEGSEVEIENASRGVTRLRRIFKNDTNTNSRATMDTILKLVCADMQETHECKEFALVARALLGVPDEAIAREHRETLMNLLVSAVRARVESGSGSIETVRPIVSLMVKLMRRPTFYPDMAYSDIAAVAKAIARNPTYSPGSLLEYLPLVGELATLTIKQMTANVGAREEKYLRLAVSNMQELTRDALGGDDELTVFWVVLMKKLILAIRQSAAVKDLPGLNPRELELHLVELSESLVGQFCAKWAEDSSWKEFVPSVSVVLEAADDLCHHTATDKLSQELKKALSPYVSQLREASQKLGTKEDVDVWALRKYLTTSFSDDDGSFSKLGQTGGGAIRRGISVYGSWQLPTSEYGNREGILEYVDAVTADIDDDTKLKHIETLLIQGYDAPDQAAQLLAVHRIIQGLRRTAVASGSRTAGAPQDTFDLATAHTILCKRLRSTESRVEFILITDVLETMLDEQPNAMTQWNIELTLSTVSVLSSGVATHPVVSRTPKAYTRFCRLVQVIVRRHRLRLEGHFHLLVTTLQSLLHTLICHPFDENDKAWAGGLVREPFSSFEYWPKHARAFGRLLTMVCEPTPGSVARSQQSSLDSATDAAKRYAGQHMYLMLMLYIKLQLEQNVPHEVREALEPGVFAILDITTPAVRRIMNDALDASGRAIMKELYKQYLKFGKWSGI</sequence>
<gene>
    <name evidence="2" type="ORF">NKR19_g5625</name>
</gene>
<protein>
    <submittedName>
        <fullName evidence="2">Nucleolar pre-ribosomal-associated protein 2</fullName>
    </submittedName>
</protein>
<accession>A0AA38RJ17</accession>
<organism evidence="2 3">
    <name type="scientific">Coniochaeta hoffmannii</name>
    <dbReference type="NCBI Taxonomy" id="91930"/>
    <lineage>
        <taxon>Eukaryota</taxon>
        <taxon>Fungi</taxon>
        <taxon>Dikarya</taxon>
        <taxon>Ascomycota</taxon>
        <taxon>Pezizomycotina</taxon>
        <taxon>Sordariomycetes</taxon>
        <taxon>Sordariomycetidae</taxon>
        <taxon>Coniochaetales</taxon>
        <taxon>Coniochaetaceae</taxon>
        <taxon>Coniochaeta</taxon>
    </lineage>
</organism>
<proteinExistence type="predicted"/>
<dbReference type="InterPro" id="IPR018849">
    <property type="entry name" value="Urb2/Npa2_C"/>
</dbReference>
<evidence type="ECO:0000259" key="1">
    <source>
        <dbReference type="Pfam" id="PF10441"/>
    </source>
</evidence>
<dbReference type="Pfam" id="PF10441">
    <property type="entry name" value="Urb2"/>
    <property type="match status" value="1"/>
</dbReference>
<dbReference type="GO" id="GO:0042254">
    <property type="term" value="P:ribosome biogenesis"/>
    <property type="evidence" value="ECO:0007669"/>
    <property type="project" value="TreeGrafter"/>
</dbReference>
<keyword evidence="3" id="KW-1185">Reference proteome</keyword>
<dbReference type="PANTHER" id="PTHR15682">
    <property type="entry name" value="UNHEALTHY RIBOSOME BIOGENESIS PROTEIN 2 HOMOLOG"/>
    <property type="match status" value="1"/>
</dbReference>
<name>A0AA38RJ17_9PEZI</name>
<feature type="domain" description="Nucleolar 27S pre-rRNA processing Urb2/Npa2 C-terminal" evidence="1">
    <location>
        <begin position="1001"/>
        <end position="1226"/>
    </location>
</feature>
<evidence type="ECO:0000313" key="2">
    <source>
        <dbReference type="EMBL" id="KAJ9149577.1"/>
    </source>
</evidence>
<reference evidence="2" key="1">
    <citation type="submission" date="2022-07" db="EMBL/GenBank/DDBJ databases">
        <title>Fungi with potential for degradation of polypropylene.</title>
        <authorList>
            <person name="Gostincar C."/>
        </authorList>
    </citation>
    <scope>NUCLEOTIDE SEQUENCE</scope>
    <source>
        <strain evidence="2">EXF-13287</strain>
    </source>
</reference>
<dbReference type="AlphaFoldDB" id="A0AA38RJ17"/>